<reference evidence="2" key="1">
    <citation type="submission" date="2018-01" db="EMBL/GenBank/DDBJ databases">
        <title>An insight into the sialome of Amazonian anophelines.</title>
        <authorList>
            <person name="Ribeiro J.M."/>
            <person name="Scarpassa V."/>
            <person name="Calvo E."/>
        </authorList>
    </citation>
    <scope>NUCLEOTIDE SEQUENCE</scope>
</reference>
<feature type="signal peptide" evidence="1">
    <location>
        <begin position="1"/>
        <end position="18"/>
    </location>
</feature>
<dbReference type="EMBL" id="GGFL01011637">
    <property type="protein sequence ID" value="MBW75815.1"/>
    <property type="molecule type" value="Transcribed_RNA"/>
</dbReference>
<evidence type="ECO:0000313" key="2">
    <source>
        <dbReference type="EMBL" id="MBW75815.1"/>
    </source>
</evidence>
<proteinExistence type="predicted"/>
<evidence type="ECO:0000256" key="1">
    <source>
        <dbReference type="SAM" id="SignalP"/>
    </source>
</evidence>
<organism evidence="2">
    <name type="scientific">Anopheles darlingi</name>
    <name type="common">Mosquito</name>
    <dbReference type="NCBI Taxonomy" id="43151"/>
    <lineage>
        <taxon>Eukaryota</taxon>
        <taxon>Metazoa</taxon>
        <taxon>Ecdysozoa</taxon>
        <taxon>Arthropoda</taxon>
        <taxon>Hexapoda</taxon>
        <taxon>Insecta</taxon>
        <taxon>Pterygota</taxon>
        <taxon>Neoptera</taxon>
        <taxon>Endopterygota</taxon>
        <taxon>Diptera</taxon>
        <taxon>Nematocera</taxon>
        <taxon>Culicoidea</taxon>
        <taxon>Culicidae</taxon>
        <taxon>Anophelinae</taxon>
        <taxon>Anopheles</taxon>
    </lineage>
</organism>
<sequence length="82" mass="9128">MFHCLCVCFTVSFARSLALFLSFSYLPLGACSTNSTARWPTSRAESVCKLLAVTVRGRRPLSRLIRQPLPFGTTGYQRRVGV</sequence>
<protein>
    <submittedName>
        <fullName evidence="2">Putative secreted protein</fullName>
    </submittedName>
</protein>
<name>A0A2M4DE70_ANODA</name>
<dbReference type="AlphaFoldDB" id="A0A2M4DE70"/>
<keyword evidence="1" id="KW-0732">Signal</keyword>
<feature type="chain" id="PRO_5014610828" evidence="1">
    <location>
        <begin position="19"/>
        <end position="82"/>
    </location>
</feature>
<accession>A0A2M4DE70</accession>